<evidence type="ECO:0000313" key="3">
    <source>
        <dbReference type="Proteomes" id="UP000824890"/>
    </source>
</evidence>
<sequence>MSSDISYVFNLRALETWWRKSATSIEKYTDIDGKVNVDAKNVNVERGTETDCSVKVSLACNERAARRASTDLKGISRTSALSRSVSEEEEVKEKEE</sequence>
<keyword evidence="3" id="KW-1185">Reference proteome</keyword>
<proteinExistence type="predicted"/>
<organism evidence="2 3">
    <name type="scientific">Brassica napus</name>
    <name type="common">Rape</name>
    <dbReference type="NCBI Taxonomy" id="3708"/>
    <lineage>
        <taxon>Eukaryota</taxon>
        <taxon>Viridiplantae</taxon>
        <taxon>Streptophyta</taxon>
        <taxon>Embryophyta</taxon>
        <taxon>Tracheophyta</taxon>
        <taxon>Spermatophyta</taxon>
        <taxon>Magnoliopsida</taxon>
        <taxon>eudicotyledons</taxon>
        <taxon>Gunneridae</taxon>
        <taxon>Pentapetalae</taxon>
        <taxon>rosids</taxon>
        <taxon>malvids</taxon>
        <taxon>Brassicales</taxon>
        <taxon>Brassicaceae</taxon>
        <taxon>Brassiceae</taxon>
        <taxon>Brassica</taxon>
    </lineage>
</organism>
<name>A0ABQ8B175_BRANA</name>
<reference evidence="2 3" key="1">
    <citation type="submission" date="2021-05" db="EMBL/GenBank/DDBJ databases">
        <title>Genome Assembly of Synthetic Allotetraploid Brassica napus Reveals Homoeologous Exchanges between Subgenomes.</title>
        <authorList>
            <person name="Davis J.T."/>
        </authorList>
    </citation>
    <scope>NUCLEOTIDE SEQUENCE [LARGE SCALE GENOMIC DNA]</scope>
    <source>
        <strain evidence="3">cv. Da-Ae</strain>
        <tissue evidence="2">Seedling</tissue>
    </source>
</reference>
<protein>
    <submittedName>
        <fullName evidence="2">Uncharacterized protein</fullName>
    </submittedName>
</protein>
<dbReference type="EMBL" id="JAGKQM010000012">
    <property type="protein sequence ID" value="KAH0898547.1"/>
    <property type="molecule type" value="Genomic_DNA"/>
</dbReference>
<accession>A0ABQ8B175</accession>
<gene>
    <name evidence="2" type="ORF">HID58_048115</name>
</gene>
<comment type="caution">
    <text evidence="2">The sequence shown here is derived from an EMBL/GenBank/DDBJ whole genome shotgun (WGS) entry which is preliminary data.</text>
</comment>
<feature type="region of interest" description="Disordered" evidence="1">
    <location>
        <begin position="76"/>
        <end position="96"/>
    </location>
</feature>
<evidence type="ECO:0000313" key="2">
    <source>
        <dbReference type="EMBL" id="KAH0898547.1"/>
    </source>
</evidence>
<dbReference type="Proteomes" id="UP000824890">
    <property type="component" value="Unassembled WGS sequence"/>
</dbReference>
<evidence type="ECO:0000256" key="1">
    <source>
        <dbReference type="SAM" id="MobiDB-lite"/>
    </source>
</evidence>